<dbReference type="EMBL" id="LGRX02033316">
    <property type="protein sequence ID" value="KAK3241766.1"/>
    <property type="molecule type" value="Genomic_DNA"/>
</dbReference>
<proteinExistence type="predicted"/>
<reference evidence="1 2" key="1">
    <citation type="journal article" date="2015" name="Genome Biol. Evol.">
        <title>Comparative Genomics of a Bacterivorous Green Alga Reveals Evolutionary Causalities and Consequences of Phago-Mixotrophic Mode of Nutrition.</title>
        <authorList>
            <person name="Burns J.A."/>
            <person name="Paasch A."/>
            <person name="Narechania A."/>
            <person name="Kim E."/>
        </authorList>
    </citation>
    <scope>NUCLEOTIDE SEQUENCE [LARGE SCALE GENOMIC DNA]</scope>
    <source>
        <strain evidence="1 2">PLY_AMNH</strain>
    </source>
</reference>
<comment type="caution">
    <text evidence="1">The sequence shown here is derived from an EMBL/GenBank/DDBJ whole genome shotgun (WGS) entry which is preliminary data.</text>
</comment>
<name>A0AAE0BS56_9CHLO</name>
<protein>
    <submittedName>
        <fullName evidence="1">Uncharacterized protein</fullName>
    </submittedName>
</protein>
<evidence type="ECO:0000313" key="1">
    <source>
        <dbReference type="EMBL" id="KAK3241766.1"/>
    </source>
</evidence>
<keyword evidence="2" id="KW-1185">Reference proteome</keyword>
<sequence>MRVIQDYILTRGQCRKYGKDHPGPRDGKDTVPGFVDMILVEWTEGMREGEHLTQKDAPKRVTTLHLIEIAHTDDGKWGHKLLEKHTKYSPLKRLLEGHGFKTKLHVFVVGRTGTLYEHNRHN</sequence>
<dbReference type="Proteomes" id="UP001190700">
    <property type="component" value="Unassembled WGS sequence"/>
</dbReference>
<evidence type="ECO:0000313" key="2">
    <source>
        <dbReference type="Proteomes" id="UP001190700"/>
    </source>
</evidence>
<dbReference type="AlphaFoldDB" id="A0AAE0BS56"/>
<gene>
    <name evidence="1" type="ORF">CYMTET_48500</name>
</gene>
<organism evidence="1 2">
    <name type="scientific">Cymbomonas tetramitiformis</name>
    <dbReference type="NCBI Taxonomy" id="36881"/>
    <lineage>
        <taxon>Eukaryota</taxon>
        <taxon>Viridiplantae</taxon>
        <taxon>Chlorophyta</taxon>
        <taxon>Pyramimonadophyceae</taxon>
        <taxon>Pyramimonadales</taxon>
        <taxon>Pyramimonadaceae</taxon>
        <taxon>Cymbomonas</taxon>
    </lineage>
</organism>
<accession>A0AAE0BS56</accession>